<evidence type="ECO:0000256" key="1">
    <source>
        <dbReference type="ARBA" id="ARBA00012282"/>
    </source>
</evidence>
<reference evidence="6 7" key="1">
    <citation type="submission" date="2016-11" db="EMBL/GenBank/DDBJ databases">
        <authorList>
            <person name="Jaros S."/>
            <person name="Januszkiewicz K."/>
            <person name="Wedrychowicz H."/>
        </authorList>
    </citation>
    <scope>NUCLEOTIDE SEQUENCE [LARGE SCALE GENOMIC DNA]</scope>
    <source>
        <strain evidence="6 7">DSM 17737</strain>
    </source>
</reference>
<dbReference type="AlphaFoldDB" id="A0A1N6GWE8"/>
<dbReference type="InterPro" id="IPR000160">
    <property type="entry name" value="GGDEF_dom"/>
</dbReference>
<evidence type="ECO:0000259" key="4">
    <source>
        <dbReference type="PROSITE" id="PS50883"/>
    </source>
</evidence>
<keyword evidence="7" id="KW-1185">Reference proteome</keyword>
<dbReference type="InterPro" id="IPR000014">
    <property type="entry name" value="PAS"/>
</dbReference>
<dbReference type="EC" id="3.1.4.52" evidence="1"/>
<evidence type="ECO:0000313" key="6">
    <source>
        <dbReference type="EMBL" id="SIO11911.1"/>
    </source>
</evidence>
<dbReference type="GO" id="GO:0071111">
    <property type="term" value="F:cyclic-guanylate-specific phosphodiesterase activity"/>
    <property type="evidence" value="ECO:0007669"/>
    <property type="project" value="UniProtKB-EC"/>
</dbReference>
<dbReference type="PROSITE" id="PS50887">
    <property type="entry name" value="GGDEF"/>
    <property type="match status" value="1"/>
</dbReference>
<dbReference type="SMART" id="SM00267">
    <property type="entry name" value="GGDEF"/>
    <property type="match status" value="1"/>
</dbReference>
<dbReference type="InterPro" id="IPR052155">
    <property type="entry name" value="Biofilm_reg_signaling"/>
</dbReference>
<protein>
    <recommendedName>
        <fullName evidence="1">cyclic-guanylate-specific phosphodiesterase</fullName>
        <ecNumber evidence="1">3.1.4.52</ecNumber>
    </recommendedName>
</protein>
<dbReference type="NCBIfam" id="TIGR00254">
    <property type="entry name" value="GGDEF"/>
    <property type="match status" value="1"/>
</dbReference>
<dbReference type="STRING" id="364032.SAMN05443662_1533"/>
<dbReference type="FunFam" id="3.20.20.450:FF:000001">
    <property type="entry name" value="Cyclic di-GMP phosphodiesterase yahA"/>
    <property type="match status" value="1"/>
</dbReference>
<dbReference type="Gene3D" id="3.20.20.450">
    <property type="entry name" value="EAL domain"/>
    <property type="match status" value="1"/>
</dbReference>
<evidence type="ECO:0000259" key="5">
    <source>
        <dbReference type="PROSITE" id="PS50887"/>
    </source>
</evidence>
<dbReference type="Gene3D" id="3.30.450.20">
    <property type="entry name" value="PAS domain"/>
    <property type="match status" value="1"/>
</dbReference>
<dbReference type="InterPro" id="IPR001633">
    <property type="entry name" value="EAL_dom"/>
</dbReference>
<keyword evidence="3" id="KW-0472">Membrane</keyword>
<sequence length="663" mass="74861">MKTPMKKYQRLVYAMLVLFFVGTVLFNVFWQRWAGMHVSDYHFSWGQLALVVAVALAIVVWLTALYRRTLRMERDLALENAHLTALAQSVPLALVEVDRAGHVVRFNGAAEQLFDVISENVCGQTIDAIADFELDEESQGGVLQALGVNFDQPGQQVCARLEAVLKSGREVKLDVDVTVVEVPATQGEGTRPLALVVFRDVTEEEKTRKHIMHLAYYDQLTHLLNRNGLFERVRRLASQIKENDALALILIDVRRFRETNDFLGQEGGDELLKIIAQRLRGTVRSRNVNLLARTGPNEFAILLWLPRIAGEHDRQISLVERICQRVHERLKQPYEIEGKCEQISVNFSMGASLENGGAAIEQLHRQADLALAAAKRDEENLCHFFDESMETRLMRTKLIEHALHEALAQNQFFLVYQPQFSAQTGALVGCEALIRWIHPEEGFIPPDEFISVAEHVGLISAIGEWVIDESIRQLVRWREMPVLKNIRIAINLSSVQLEDKTLLDRLQRKLKQAGVAPDLLELELTERVVMTDAAENVSRFQAIRAHGFDLAVDDFGTGYSSLAYLQKFPLSVLKVDKQFVDPIPDDEGACAIANAIVSLAHSLDMKVVAEGVETGEQVHWLYRAGYDLLQGYYLGRPMKAEDFQQWALTDYPVIVAKVWGHPS</sequence>
<dbReference type="SMART" id="SM00052">
    <property type="entry name" value="EAL"/>
    <property type="match status" value="1"/>
</dbReference>
<keyword evidence="3" id="KW-0812">Transmembrane</keyword>
<dbReference type="PANTHER" id="PTHR44757">
    <property type="entry name" value="DIGUANYLATE CYCLASE DGCP"/>
    <property type="match status" value="1"/>
</dbReference>
<evidence type="ECO:0000256" key="2">
    <source>
        <dbReference type="ARBA" id="ARBA00022636"/>
    </source>
</evidence>
<keyword evidence="3" id="KW-1133">Transmembrane helix</keyword>
<dbReference type="PANTHER" id="PTHR44757:SF2">
    <property type="entry name" value="BIOFILM ARCHITECTURE MAINTENANCE PROTEIN MBAA"/>
    <property type="match status" value="1"/>
</dbReference>
<feature type="transmembrane region" description="Helical" evidence="3">
    <location>
        <begin position="12"/>
        <end position="33"/>
    </location>
</feature>
<dbReference type="InterPro" id="IPR035919">
    <property type="entry name" value="EAL_sf"/>
</dbReference>
<accession>A0A1N6GWE8</accession>
<dbReference type="SUPFAM" id="SSF141868">
    <property type="entry name" value="EAL domain-like"/>
    <property type="match status" value="1"/>
</dbReference>
<dbReference type="Pfam" id="PF00563">
    <property type="entry name" value="EAL"/>
    <property type="match status" value="1"/>
</dbReference>
<dbReference type="CDD" id="cd01949">
    <property type="entry name" value="GGDEF"/>
    <property type="match status" value="1"/>
</dbReference>
<dbReference type="NCBIfam" id="TIGR00229">
    <property type="entry name" value="sensory_box"/>
    <property type="match status" value="1"/>
</dbReference>
<dbReference type="InterPro" id="IPR029787">
    <property type="entry name" value="Nucleotide_cyclase"/>
</dbReference>
<dbReference type="SUPFAM" id="SSF55073">
    <property type="entry name" value="Nucleotide cyclase"/>
    <property type="match status" value="1"/>
</dbReference>
<dbReference type="RefSeq" id="WP_084188306.1">
    <property type="nucleotide sequence ID" value="NZ_FSRE01000003.1"/>
</dbReference>
<dbReference type="CDD" id="cd01948">
    <property type="entry name" value="EAL"/>
    <property type="match status" value="1"/>
</dbReference>
<dbReference type="SMART" id="SM00091">
    <property type="entry name" value="PAS"/>
    <property type="match status" value="1"/>
</dbReference>
<dbReference type="EMBL" id="FSRE01000003">
    <property type="protein sequence ID" value="SIO11911.1"/>
    <property type="molecule type" value="Genomic_DNA"/>
</dbReference>
<dbReference type="Gene3D" id="3.30.70.270">
    <property type="match status" value="1"/>
</dbReference>
<dbReference type="Proteomes" id="UP000198461">
    <property type="component" value="Unassembled WGS sequence"/>
</dbReference>
<dbReference type="SUPFAM" id="SSF55785">
    <property type="entry name" value="PYP-like sensor domain (PAS domain)"/>
    <property type="match status" value="1"/>
</dbReference>
<dbReference type="OrthoDB" id="9813913at2"/>
<dbReference type="Pfam" id="PF00990">
    <property type="entry name" value="GGDEF"/>
    <property type="match status" value="1"/>
</dbReference>
<proteinExistence type="predicted"/>
<gene>
    <name evidence="6" type="ORF">SAMN05443662_1533</name>
</gene>
<keyword evidence="2" id="KW-0973">c-di-GMP</keyword>
<evidence type="ECO:0000313" key="7">
    <source>
        <dbReference type="Proteomes" id="UP000198461"/>
    </source>
</evidence>
<feature type="domain" description="EAL" evidence="4">
    <location>
        <begin position="396"/>
        <end position="651"/>
    </location>
</feature>
<name>A0A1N6GWE8_9GAMM</name>
<organism evidence="6 7">
    <name type="scientific">Sulfurivirga caldicuralii</name>
    <dbReference type="NCBI Taxonomy" id="364032"/>
    <lineage>
        <taxon>Bacteria</taxon>
        <taxon>Pseudomonadati</taxon>
        <taxon>Pseudomonadota</taxon>
        <taxon>Gammaproteobacteria</taxon>
        <taxon>Thiotrichales</taxon>
        <taxon>Piscirickettsiaceae</taxon>
        <taxon>Sulfurivirga</taxon>
    </lineage>
</organism>
<feature type="transmembrane region" description="Helical" evidence="3">
    <location>
        <begin position="45"/>
        <end position="66"/>
    </location>
</feature>
<dbReference type="InterPro" id="IPR043128">
    <property type="entry name" value="Rev_trsase/Diguanyl_cyclase"/>
</dbReference>
<feature type="domain" description="GGDEF" evidence="5">
    <location>
        <begin position="244"/>
        <end position="387"/>
    </location>
</feature>
<dbReference type="InterPro" id="IPR035965">
    <property type="entry name" value="PAS-like_dom_sf"/>
</dbReference>
<dbReference type="PROSITE" id="PS50883">
    <property type="entry name" value="EAL"/>
    <property type="match status" value="1"/>
</dbReference>
<evidence type="ECO:0000256" key="3">
    <source>
        <dbReference type="SAM" id="Phobius"/>
    </source>
</evidence>